<comment type="caution">
    <text evidence="13">The sequence shown here is derived from an EMBL/GenBank/DDBJ whole genome shotgun (WGS) entry which is preliminary data.</text>
</comment>
<dbReference type="HAMAP" id="MF_00148">
    <property type="entry name" value="UDG"/>
    <property type="match status" value="1"/>
</dbReference>
<evidence type="ECO:0000256" key="1">
    <source>
        <dbReference type="ARBA" id="ARBA00001400"/>
    </source>
</evidence>
<keyword evidence="8 9" id="KW-0234">DNA repair</keyword>
<comment type="catalytic activity">
    <reaction evidence="1 9 11">
        <text>Hydrolyzes single-stranded DNA or mismatched double-stranded DNA and polynucleotides, releasing free uracil.</text>
        <dbReference type="EC" id="3.2.2.27"/>
    </reaction>
</comment>
<sequence length="229" mass="25493">MSEAFGELPQSWHAVLGDEIAKPYFRKLEAFVASARATQEVFPPAPEVFAAFEHTPYESVRVLILGQDPYHDNDQAHGLCFSVRRGVKIPPSLRNLYKELQSDVGVDAPDHGFLQAWADRGVMLLNTVLTVQAHKANSHRKQGWETFSDRVIEVLAAREDPLVFVLWGKPAQKKLPLIERNGSHHEIIVAAHPSPLSASSGFFGSKPFSKVNAALDRWGKPPIDWSLPD</sequence>
<evidence type="ECO:0000256" key="2">
    <source>
        <dbReference type="ARBA" id="ARBA00002631"/>
    </source>
</evidence>
<protein>
    <recommendedName>
        <fullName evidence="5 9">Uracil-DNA glycosylase</fullName>
        <shortName evidence="9">UDG</shortName>
        <ecNumber evidence="4 9">3.2.2.27</ecNumber>
    </recommendedName>
</protein>
<comment type="similarity">
    <text evidence="3 9 11">Belongs to the uracil-DNA glycosylase (UDG) superfamily. UNG family.</text>
</comment>
<dbReference type="AlphaFoldDB" id="A0A2S9YPM5"/>
<keyword evidence="13" id="KW-0326">Glycosidase</keyword>
<dbReference type="NCBIfam" id="NF003592">
    <property type="entry name" value="PRK05254.1-5"/>
    <property type="match status" value="1"/>
</dbReference>
<dbReference type="CDD" id="cd10027">
    <property type="entry name" value="UDG-F1-like"/>
    <property type="match status" value="1"/>
</dbReference>
<keyword evidence="7 9" id="KW-0378">Hydrolase</keyword>
<evidence type="ECO:0000256" key="9">
    <source>
        <dbReference type="HAMAP-Rule" id="MF_00148"/>
    </source>
</evidence>
<dbReference type="OrthoDB" id="9804372at2"/>
<dbReference type="GO" id="GO:0004844">
    <property type="term" value="F:uracil DNA N-glycosylase activity"/>
    <property type="evidence" value="ECO:0007669"/>
    <property type="project" value="UniProtKB-UniRule"/>
</dbReference>
<dbReference type="InterPro" id="IPR002043">
    <property type="entry name" value="UDG_fam1"/>
</dbReference>
<keyword evidence="9" id="KW-0963">Cytoplasm</keyword>
<evidence type="ECO:0000259" key="12">
    <source>
        <dbReference type="SMART" id="SM00986"/>
    </source>
</evidence>
<dbReference type="PROSITE" id="PS00130">
    <property type="entry name" value="U_DNA_GLYCOSYLASE"/>
    <property type="match status" value="1"/>
</dbReference>
<evidence type="ECO:0000256" key="7">
    <source>
        <dbReference type="ARBA" id="ARBA00022801"/>
    </source>
</evidence>
<dbReference type="EMBL" id="PVNL01000060">
    <property type="protein sequence ID" value="PRQ07028.1"/>
    <property type="molecule type" value="Genomic_DNA"/>
</dbReference>
<dbReference type="NCBIfam" id="NF003589">
    <property type="entry name" value="PRK05254.1-2"/>
    <property type="match status" value="1"/>
</dbReference>
<comment type="subcellular location">
    <subcellularLocation>
        <location evidence="9">Cytoplasm</location>
    </subcellularLocation>
</comment>
<evidence type="ECO:0000256" key="11">
    <source>
        <dbReference type="RuleBase" id="RU003780"/>
    </source>
</evidence>
<dbReference type="NCBIfam" id="TIGR00628">
    <property type="entry name" value="ung"/>
    <property type="match status" value="1"/>
</dbReference>
<organism evidence="13 14">
    <name type="scientific">Enhygromyxa salina</name>
    <dbReference type="NCBI Taxonomy" id="215803"/>
    <lineage>
        <taxon>Bacteria</taxon>
        <taxon>Pseudomonadati</taxon>
        <taxon>Myxococcota</taxon>
        <taxon>Polyangia</taxon>
        <taxon>Nannocystales</taxon>
        <taxon>Nannocystaceae</taxon>
        <taxon>Enhygromyxa</taxon>
    </lineage>
</organism>
<dbReference type="EC" id="3.2.2.27" evidence="4 9"/>
<keyword evidence="6 9" id="KW-0227">DNA damage</keyword>
<dbReference type="InterPro" id="IPR018085">
    <property type="entry name" value="Ura-DNA_Glyclase_AS"/>
</dbReference>
<dbReference type="Proteomes" id="UP000238823">
    <property type="component" value="Unassembled WGS sequence"/>
</dbReference>
<dbReference type="SUPFAM" id="SSF52141">
    <property type="entry name" value="Uracil-DNA glycosylase-like"/>
    <property type="match status" value="1"/>
</dbReference>
<dbReference type="PANTHER" id="PTHR11264:SF0">
    <property type="entry name" value="URACIL-DNA GLYCOSYLASE"/>
    <property type="match status" value="1"/>
</dbReference>
<dbReference type="InterPro" id="IPR005122">
    <property type="entry name" value="Uracil-DNA_glycosylase-like"/>
</dbReference>
<feature type="domain" description="Uracil-DNA glycosylase-like" evidence="12">
    <location>
        <begin position="53"/>
        <end position="215"/>
    </location>
</feature>
<dbReference type="SMART" id="SM00987">
    <property type="entry name" value="UreE_C"/>
    <property type="match status" value="1"/>
</dbReference>
<evidence type="ECO:0000256" key="3">
    <source>
        <dbReference type="ARBA" id="ARBA00008184"/>
    </source>
</evidence>
<dbReference type="FunFam" id="3.40.470.10:FF:000001">
    <property type="entry name" value="Uracil-DNA glycosylase"/>
    <property type="match status" value="1"/>
</dbReference>
<evidence type="ECO:0000313" key="13">
    <source>
        <dbReference type="EMBL" id="PRQ07028.1"/>
    </source>
</evidence>
<proteinExistence type="inferred from homology"/>
<dbReference type="GO" id="GO:0097510">
    <property type="term" value="P:base-excision repair, AP site formation via deaminated base removal"/>
    <property type="evidence" value="ECO:0007669"/>
    <property type="project" value="TreeGrafter"/>
</dbReference>
<dbReference type="SMART" id="SM00986">
    <property type="entry name" value="UDG"/>
    <property type="match status" value="1"/>
</dbReference>
<gene>
    <name evidence="9 13" type="primary">ung</name>
    <name evidence="13" type="ORF">ENSA7_32520</name>
</gene>
<dbReference type="NCBIfam" id="NF003591">
    <property type="entry name" value="PRK05254.1-4"/>
    <property type="match status" value="1"/>
</dbReference>
<dbReference type="NCBIfam" id="NF003588">
    <property type="entry name" value="PRK05254.1-1"/>
    <property type="match status" value="1"/>
</dbReference>
<dbReference type="Pfam" id="PF03167">
    <property type="entry name" value="UDG"/>
    <property type="match status" value="1"/>
</dbReference>
<dbReference type="GO" id="GO:0005737">
    <property type="term" value="C:cytoplasm"/>
    <property type="evidence" value="ECO:0007669"/>
    <property type="project" value="UniProtKB-SubCell"/>
</dbReference>
<evidence type="ECO:0000256" key="5">
    <source>
        <dbReference type="ARBA" id="ARBA00018429"/>
    </source>
</evidence>
<accession>A0A2S9YPM5</accession>
<evidence type="ECO:0000256" key="4">
    <source>
        <dbReference type="ARBA" id="ARBA00012030"/>
    </source>
</evidence>
<evidence type="ECO:0000256" key="10">
    <source>
        <dbReference type="PROSITE-ProRule" id="PRU10072"/>
    </source>
</evidence>
<dbReference type="RefSeq" id="WP_106090254.1">
    <property type="nucleotide sequence ID" value="NZ_PVNL01000060.1"/>
</dbReference>
<evidence type="ECO:0000256" key="8">
    <source>
        <dbReference type="ARBA" id="ARBA00023204"/>
    </source>
</evidence>
<dbReference type="PANTHER" id="PTHR11264">
    <property type="entry name" value="URACIL-DNA GLYCOSYLASE"/>
    <property type="match status" value="1"/>
</dbReference>
<evidence type="ECO:0000313" key="14">
    <source>
        <dbReference type="Proteomes" id="UP000238823"/>
    </source>
</evidence>
<name>A0A2S9YPM5_9BACT</name>
<dbReference type="Gene3D" id="3.40.470.10">
    <property type="entry name" value="Uracil-DNA glycosylase-like domain"/>
    <property type="match status" value="1"/>
</dbReference>
<comment type="function">
    <text evidence="2 9 11">Excises uracil residues from the DNA which can arise as a result of misincorporation of dUMP residues by DNA polymerase or due to deamination of cytosine.</text>
</comment>
<dbReference type="InterPro" id="IPR036895">
    <property type="entry name" value="Uracil-DNA_glycosylase-like_sf"/>
</dbReference>
<reference evidence="13 14" key="1">
    <citation type="submission" date="2018-03" db="EMBL/GenBank/DDBJ databases">
        <title>Draft Genome Sequences of the Obligatory Marine Myxobacteria Enhygromyxa salina SWB007.</title>
        <authorList>
            <person name="Poehlein A."/>
            <person name="Moghaddam J.A."/>
            <person name="Harms H."/>
            <person name="Alanjari M."/>
            <person name="Koenig G.M."/>
            <person name="Daniel R."/>
            <person name="Schaeberle T.F."/>
        </authorList>
    </citation>
    <scope>NUCLEOTIDE SEQUENCE [LARGE SCALE GENOMIC DNA]</scope>
    <source>
        <strain evidence="13 14">SWB007</strain>
    </source>
</reference>
<evidence type="ECO:0000256" key="6">
    <source>
        <dbReference type="ARBA" id="ARBA00022763"/>
    </source>
</evidence>
<feature type="active site" description="Proton acceptor" evidence="9 10">
    <location>
        <position position="68"/>
    </location>
</feature>